<sequence length="138" mass="15481">MEFVVNSAVFVHWVCRRDSLADLCSFSLGLFFLLVLFKEINHKTSKTDISAKLGMLSVKSSSMPRSTEEAAASGNQQPPTRNCQVRDHCKKNRSVGRCHKCKNCLCGKCTASIQRVWKGCNRSILAHFDIICHLFSDV</sequence>
<keyword evidence="1" id="KW-0812">Transmembrane</keyword>
<proteinExistence type="predicted"/>
<evidence type="ECO:0000256" key="1">
    <source>
        <dbReference type="SAM" id="Phobius"/>
    </source>
</evidence>
<dbReference type="EMBL" id="CAWYQH010000002">
    <property type="protein sequence ID" value="CAK8673703.1"/>
    <property type="molecule type" value="Genomic_DNA"/>
</dbReference>
<keyword evidence="1" id="KW-0472">Membrane</keyword>
<keyword evidence="1" id="KW-1133">Transmembrane helix</keyword>
<evidence type="ECO:0000313" key="3">
    <source>
        <dbReference type="Proteomes" id="UP001642483"/>
    </source>
</evidence>
<dbReference type="Proteomes" id="UP001642483">
    <property type="component" value="Unassembled WGS sequence"/>
</dbReference>
<gene>
    <name evidence="2" type="ORF">CVLEPA_LOCUS3467</name>
</gene>
<evidence type="ECO:0000313" key="2">
    <source>
        <dbReference type="EMBL" id="CAK8673703.1"/>
    </source>
</evidence>
<protein>
    <submittedName>
        <fullName evidence="2">Uncharacterized protein</fullName>
    </submittedName>
</protein>
<organism evidence="2 3">
    <name type="scientific">Clavelina lepadiformis</name>
    <name type="common">Light-bulb sea squirt</name>
    <name type="synonym">Ascidia lepadiformis</name>
    <dbReference type="NCBI Taxonomy" id="159417"/>
    <lineage>
        <taxon>Eukaryota</taxon>
        <taxon>Metazoa</taxon>
        <taxon>Chordata</taxon>
        <taxon>Tunicata</taxon>
        <taxon>Ascidiacea</taxon>
        <taxon>Aplousobranchia</taxon>
        <taxon>Clavelinidae</taxon>
        <taxon>Clavelina</taxon>
    </lineage>
</organism>
<keyword evidence="3" id="KW-1185">Reference proteome</keyword>
<name>A0ABP0F1V6_CLALP</name>
<feature type="transmembrane region" description="Helical" evidence="1">
    <location>
        <begin position="20"/>
        <end position="37"/>
    </location>
</feature>
<reference evidence="2 3" key="1">
    <citation type="submission" date="2024-02" db="EMBL/GenBank/DDBJ databases">
        <authorList>
            <person name="Daric V."/>
            <person name="Darras S."/>
        </authorList>
    </citation>
    <scope>NUCLEOTIDE SEQUENCE [LARGE SCALE GENOMIC DNA]</scope>
</reference>
<accession>A0ABP0F1V6</accession>
<comment type="caution">
    <text evidence="2">The sequence shown here is derived from an EMBL/GenBank/DDBJ whole genome shotgun (WGS) entry which is preliminary data.</text>
</comment>